<evidence type="ECO:0008006" key="4">
    <source>
        <dbReference type="Google" id="ProtNLM"/>
    </source>
</evidence>
<keyword evidence="1" id="KW-0732">Signal</keyword>
<evidence type="ECO:0000256" key="1">
    <source>
        <dbReference type="SAM" id="SignalP"/>
    </source>
</evidence>
<dbReference type="EMBL" id="CP088295">
    <property type="protein sequence ID" value="UUY01758.1"/>
    <property type="molecule type" value="Genomic_DNA"/>
</dbReference>
<evidence type="ECO:0000313" key="2">
    <source>
        <dbReference type="EMBL" id="UUY01758.1"/>
    </source>
</evidence>
<proteinExistence type="predicted"/>
<sequence>MPTRIPMVPWSQRHLAILTAIGVVSGTATAAVNAWAAFTSTTDNVGSSLAAAPDWVAPALQSSVVQKAEGGLTGFIRQGGTYRVYADLTDSGNPASGTSAVTANLTALTTGASAAALTSGAWSADGTAYGWRSSILASDIPLASGVKTWTLTAADAAGNGSTSAAATVTVDNIAPSGADVQTVNVSGGTVGQPESGDRITFSFSEQIDPHAVQSGWSGSAAAVTVRFVDNGLNDRVEIYNGANTAQLPLGTITTNQQFVTADRAFTTSTMAQSNTTVTITLGTPSGATIATNVGGIMSWSPSAALFDRAGNPMPGAAVPEVFTPGGKDF</sequence>
<feature type="signal peptide" evidence="1">
    <location>
        <begin position="1"/>
        <end position="30"/>
    </location>
</feature>
<accession>A0ABY5PAQ2</accession>
<reference evidence="3" key="1">
    <citation type="submission" date="2021-11" db="EMBL/GenBank/DDBJ databases">
        <title>Cultivation dependent microbiological survey of springs from the worlds oldest radium mine currently devoted to the extraction of radon-saturated water.</title>
        <authorList>
            <person name="Kapinusova G."/>
            <person name="Smrhova T."/>
            <person name="Strejcek M."/>
            <person name="Suman J."/>
            <person name="Jani K."/>
            <person name="Pajer P."/>
            <person name="Uhlik O."/>
        </authorList>
    </citation>
    <scope>NUCLEOTIDE SEQUENCE [LARGE SCALE GENOMIC DNA]</scope>
    <source>
        <strain evidence="3">J379</strain>
    </source>
</reference>
<gene>
    <name evidence="2" type="ORF">LRS13_13600</name>
</gene>
<organism evidence="2 3">
    <name type="scientific">Svornostia abyssi</name>
    <dbReference type="NCBI Taxonomy" id="2898438"/>
    <lineage>
        <taxon>Bacteria</taxon>
        <taxon>Bacillati</taxon>
        <taxon>Actinomycetota</taxon>
        <taxon>Thermoleophilia</taxon>
        <taxon>Solirubrobacterales</taxon>
        <taxon>Baekduiaceae</taxon>
        <taxon>Svornostia</taxon>
    </lineage>
</organism>
<name>A0ABY5PAQ2_9ACTN</name>
<dbReference type="Proteomes" id="UP001058860">
    <property type="component" value="Chromosome"/>
</dbReference>
<evidence type="ECO:0000313" key="3">
    <source>
        <dbReference type="Proteomes" id="UP001058860"/>
    </source>
</evidence>
<keyword evidence="3" id="KW-1185">Reference proteome</keyword>
<protein>
    <recommendedName>
        <fullName evidence="4">Bacterial Ig-like domain-containing protein</fullName>
    </recommendedName>
</protein>
<dbReference type="RefSeq" id="WP_353862307.1">
    <property type="nucleotide sequence ID" value="NZ_CP088295.1"/>
</dbReference>
<feature type="chain" id="PRO_5046682736" description="Bacterial Ig-like domain-containing protein" evidence="1">
    <location>
        <begin position="31"/>
        <end position="329"/>
    </location>
</feature>